<dbReference type="EMBL" id="JAHIBW010000021">
    <property type="protein sequence ID" value="KAG7300517.1"/>
    <property type="molecule type" value="Genomic_DNA"/>
</dbReference>
<gene>
    <name evidence="1" type="ORF">JYU34_016148</name>
</gene>
<comment type="caution">
    <text evidence="1">The sequence shown here is derived from an EMBL/GenBank/DDBJ whole genome shotgun (WGS) entry which is preliminary data.</text>
</comment>
<accession>A0ABQ7Q5K2</accession>
<organism evidence="1 2">
    <name type="scientific">Plutella xylostella</name>
    <name type="common">Diamondback moth</name>
    <name type="synonym">Plutella maculipennis</name>
    <dbReference type="NCBI Taxonomy" id="51655"/>
    <lineage>
        <taxon>Eukaryota</taxon>
        <taxon>Metazoa</taxon>
        <taxon>Ecdysozoa</taxon>
        <taxon>Arthropoda</taxon>
        <taxon>Hexapoda</taxon>
        <taxon>Insecta</taxon>
        <taxon>Pterygota</taxon>
        <taxon>Neoptera</taxon>
        <taxon>Endopterygota</taxon>
        <taxon>Lepidoptera</taxon>
        <taxon>Glossata</taxon>
        <taxon>Ditrysia</taxon>
        <taxon>Yponomeutoidea</taxon>
        <taxon>Plutellidae</taxon>
        <taxon>Plutella</taxon>
    </lineage>
</organism>
<name>A0ABQ7Q5K2_PLUXY</name>
<evidence type="ECO:0000313" key="1">
    <source>
        <dbReference type="EMBL" id="KAG7300517.1"/>
    </source>
</evidence>
<evidence type="ECO:0000313" key="2">
    <source>
        <dbReference type="Proteomes" id="UP000823941"/>
    </source>
</evidence>
<sequence>MSSIEIALEFSMDTSSDDFAFNANDNKIAFSFVPCDTRGFLELENINLKVNDDRVDFVEVVARCGADPRCVVCCSCR</sequence>
<keyword evidence="2" id="KW-1185">Reference proteome</keyword>
<proteinExistence type="predicted"/>
<protein>
    <submittedName>
        <fullName evidence="1">Uncharacterized protein</fullName>
    </submittedName>
</protein>
<reference evidence="1 2" key="1">
    <citation type="submission" date="2021-06" db="EMBL/GenBank/DDBJ databases">
        <title>A haploid diamondback moth (Plutella xylostella L.) genome assembly resolves 31 chromosomes and identifies a diamide resistance mutation.</title>
        <authorList>
            <person name="Ward C.M."/>
            <person name="Perry K.D."/>
            <person name="Baker G."/>
            <person name="Powis K."/>
            <person name="Heckel D.G."/>
            <person name="Baxter S.W."/>
        </authorList>
    </citation>
    <scope>NUCLEOTIDE SEQUENCE [LARGE SCALE GENOMIC DNA]</scope>
    <source>
        <strain evidence="1 2">LV</strain>
        <tissue evidence="1">Single pupa</tissue>
    </source>
</reference>
<dbReference type="Proteomes" id="UP000823941">
    <property type="component" value="Chromosome 21"/>
</dbReference>